<dbReference type="SUPFAM" id="SSF81296">
    <property type="entry name" value="E set domains"/>
    <property type="match status" value="1"/>
</dbReference>
<dbReference type="InterPro" id="IPR051495">
    <property type="entry name" value="Epithelial_Barrier/Signaling"/>
</dbReference>
<dbReference type="Pfam" id="PF00084">
    <property type="entry name" value="Sushi"/>
    <property type="match status" value="1"/>
</dbReference>
<dbReference type="PROSITE" id="PS51220">
    <property type="entry name" value="NIDO"/>
    <property type="match status" value="1"/>
</dbReference>
<dbReference type="InterPro" id="IPR035976">
    <property type="entry name" value="Sushi/SCR/CCP_sf"/>
</dbReference>
<evidence type="ECO:0000256" key="1">
    <source>
        <dbReference type="ARBA" id="ARBA00004370"/>
    </source>
</evidence>
<organism evidence="10">
    <name type="scientific">Cyprideis torosa</name>
    <dbReference type="NCBI Taxonomy" id="163714"/>
    <lineage>
        <taxon>Eukaryota</taxon>
        <taxon>Metazoa</taxon>
        <taxon>Ecdysozoa</taxon>
        <taxon>Arthropoda</taxon>
        <taxon>Crustacea</taxon>
        <taxon>Oligostraca</taxon>
        <taxon>Ostracoda</taxon>
        <taxon>Podocopa</taxon>
        <taxon>Podocopida</taxon>
        <taxon>Cytherocopina</taxon>
        <taxon>Cytheroidea</taxon>
        <taxon>Cytherideidae</taxon>
        <taxon>Cyprideis</taxon>
    </lineage>
</organism>
<accession>A0A7R8W5I6</accession>
<dbReference type="Pfam" id="PF23263">
    <property type="entry name" value="C8-3_MUC4"/>
    <property type="match status" value="1"/>
</dbReference>
<evidence type="ECO:0000256" key="5">
    <source>
        <dbReference type="ARBA" id="ARBA00023157"/>
    </source>
</evidence>
<proteinExistence type="predicted"/>
<evidence type="ECO:0000256" key="2">
    <source>
        <dbReference type="ARBA" id="ARBA00022692"/>
    </source>
</evidence>
<feature type="transmembrane region" description="Helical" evidence="8">
    <location>
        <begin position="1163"/>
        <end position="1185"/>
    </location>
</feature>
<dbReference type="InterPro" id="IPR000436">
    <property type="entry name" value="Sushi_SCR_CCP_dom"/>
</dbReference>
<dbReference type="PANTHER" id="PTHR13802:SF52">
    <property type="entry name" value="MUCIN-4"/>
    <property type="match status" value="1"/>
</dbReference>
<gene>
    <name evidence="10" type="ORF">CTOB1V02_LOCUS830</name>
</gene>
<dbReference type="InterPro" id="IPR003886">
    <property type="entry name" value="NIDO_dom"/>
</dbReference>
<feature type="compositionally biased region" description="Polar residues" evidence="7">
    <location>
        <begin position="1259"/>
        <end position="1268"/>
    </location>
</feature>
<feature type="chain" id="PRO_5043635762" evidence="9">
    <location>
        <begin position="26"/>
        <end position="1302"/>
    </location>
</feature>
<dbReference type="Pfam" id="PF06119">
    <property type="entry name" value="NIDO"/>
    <property type="match status" value="2"/>
</dbReference>
<feature type="signal peptide" evidence="9">
    <location>
        <begin position="1"/>
        <end position="25"/>
    </location>
</feature>
<dbReference type="InterPro" id="IPR056619">
    <property type="entry name" value="C8-3_MUC4"/>
</dbReference>
<dbReference type="GO" id="GO:0016020">
    <property type="term" value="C:membrane"/>
    <property type="evidence" value="ECO:0007669"/>
    <property type="project" value="UniProtKB-SubCell"/>
</dbReference>
<keyword evidence="3 8" id="KW-1133">Transmembrane helix</keyword>
<evidence type="ECO:0000256" key="6">
    <source>
        <dbReference type="PROSITE-ProRule" id="PRU00302"/>
    </source>
</evidence>
<comment type="caution">
    <text evidence="6">Lacks conserved residue(s) required for the propagation of feature annotation.</text>
</comment>
<dbReference type="PROSITE" id="PS51233">
    <property type="entry name" value="VWFD"/>
    <property type="match status" value="1"/>
</dbReference>
<reference evidence="10" key="1">
    <citation type="submission" date="2020-11" db="EMBL/GenBank/DDBJ databases">
        <authorList>
            <person name="Tran Van P."/>
        </authorList>
    </citation>
    <scope>NUCLEOTIDE SEQUENCE</scope>
</reference>
<evidence type="ECO:0000256" key="8">
    <source>
        <dbReference type="SAM" id="Phobius"/>
    </source>
</evidence>
<sequence length="1302" mass="149104">MWIFSGQTKMSGGFLFLVAIVGASAQYDSDYDPMFSRVAPKLDSDYNQEYILTSQRLEEIREPLLYPFYDGWYGGETDAPGENDYQSNFNEANQILNKHLNILLPFYGFAFNYSWISLNGYVGFSDHLSTINGYPLQFPTPTWPEDNDPSFIGPFFSECRIGKLRGDEHDQRKPGVYYRVERDLQARKDQFGVELRERVKWDIREGMVGSVSFSPKHVFIVTWKNVTFNGGQRPWAQHVTNTFQLVVATDEVLSYAIFNYEWLGWTTHVSAGGSSDQGQGGTPAFVSLRKMLHWYFSWKRLHLTFPDLLPLKMYTEISFYIPCFQSDIFFSSLPYTQVGFNAGNGTRAFEYLPYSQLTTIRDLPSTGYVNGKPGRHMFRIDERIYSASCNPDPQGTDLPLVFAPESGNMLGGTLINVTGPCFTKGQRVICQFEDWSTEGVVLDQNIAQCIQPRIELSGYVTIAISVDNGPYYWKGKYFVETPAQSQEKVWFPDGEFPEIMPESMRIQWDWKNLTQNPSAGVQISVWGYRESRIQPQFLFIDMLEEGIPNSGETILNPPDYSDRRNDHLLDLVFGFIMVNLTNPFGELGLQNTPVSSLSPVQRVLWSAPIPLAWYFSPQWERKYRDEYDGDWASGMCDEWIEADRALKLFAYEVPKCPCLIEQAVASKGYYTPDFTCDKDGNTECRYHTGATHCIRTGMPNKDAAGQQCCYDRDGYLMMSTDSMWGGNPHRAHNWGMIPYNEANKVPTLSHWYHDVAPFYVCCKWQIEQSDGCQTFRFERRASQDCVGYQPPGSAAVFGDPHIYTFDDVEYTFNGMGEFVLVRANTDSNKLDVQGRFEPIDPDLLGLRRGTHLTSVAARDNQSATVEVRLRPPEAQWRYHLDIIVDQKYYYFDRYPQKIQIFKGVTVYTPSNVLNQSHVVFMFQSGAGVEVIENKGFLSCRVYLPMTYVNQTRGLFGNWSYNPDDDFQLPTHDPEDYLSFGDPLNEMRSIFHEYGMKWAVEDKEDPNKGKTLFLHENGKSSNFFYDNVFEPDFDEFPEIPTNVSLKPDQVIAFCGESYQCMYDYAVTMNREFAKWSKHYQDEFVNIKKYGLRPVTSCGALPTPQNGRKSSFWFTVGTEVKFDCDTGYVLTGEKRRWCYASGEWNWPEEGEAECIPEDVFYRRQAGITSGIVLVCVIPVLFLLVCMVMRIRKRQHRGELEEEKPISLNTYDGPPKKQPAGSSGESGYPSSLSHATGSLEREKRRSRRRSTLHPDDVFDDSPASSATSKSGKSYGLPTMMEGVYRTGEPLPHSRNASFPSYLREE</sequence>
<dbReference type="SMART" id="SM00216">
    <property type="entry name" value="VWD"/>
    <property type="match status" value="1"/>
</dbReference>
<dbReference type="InterPro" id="IPR005533">
    <property type="entry name" value="AMOP_dom"/>
</dbReference>
<keyword evidence="5" id="KW-1015">Disulfide bond</keyword>
<comment type="subcellular location">
    <subcellularLocation>
        <location evidence="1">Membrane</location>
    </subcellularLocation>
</comment>
<keyword evidence="2 8" id="KW-0812">Transmembrane</keyword>
<feature type="compositionally biased region" description="Low complexity" evidence="7">
    <location>
        <begin position="1218"/>
        <end position="1230"/>
    </location>
</feature>
<evidence type="ECO:0000313" key="10">
    <source>
        <dbReference type="EMBL" id="CAD7222833.1"/>
    </source>
</evidence>
<dbReference type="SMART" id="SM00723">
    <property type="entry name" value="AMOP"/>
    <property type="match status" value="1"/>
</dbReference>
<dbReference type="SMART" id="SM00539">
    <property type="entry name" value="NIDO"/>
    <property type="match status" value="1"/>
</dbReference>
<keyword evidence="6" id="KW-0768">Sushi</keyword>
<evidence type="ECO:0000256" key="4">
    <source>
        <dbReference type="ARBA" id="ARBA00023136"/>
    </source>
</evidence>
<dbReference type="SMART" id="SM00032">
    <property type="entry name" value="CCP"/>
    <property type="match status" value="1"/>
</dbReference>
<dbReference type="OrthoDB" id="6051552at2759"/>
<dbReference type="PROSITE" id="PS50856">
    <property type="entry name" value="AMOP"/>
    <property type="match status" value="1"/>
</dbReference>
<protein>
    <submittedName>
        <fullName evidence="10">Uncharacterized protein</fullName>
    </submittedName>
</protein>
<evidence type="ECO:0000256" key="7">
    <source>
        <dbReference type="SAM" id="MobiDB-lite"/>
    </source>
</evidence>
<dbReference type="InterPro" id="IPR014756">
    <property type="entry name" value="Ig_E-set"/>
</dbReference>
<dbReference type="Pfam" id="PF00094">
    <property type="entry name" value="VWD"/>
    <property type="match status" value="1"/>
</dbReference>
<evidence type="ECO:0000256" key="9">
    <source>
        <dbReference type="SAM" id="SignalP"/>
    </source>
</evidence>
<keyword evidence="4 8" id="KW-0472">Membrane</keyword>
<keyword evidence="9" id="KW-0732">Signal</keyword>
<dbReference type="PROSITE" id="PS50923">
    <property type="entry name" value="SUSHI"/>
    <property type="match status" value="1"/>
</dbReference>
<dbReference type="CDD" id="cd00033">
    <property type="entry name" value="CCP"/>
    <property type="match status" value="1"/>
</dbReference>
<dbReference type="GO" id="GO:0007160">
    <property type="term" value="P:cell-matrix adhesion"/>
    <property type="evidence" value="ECO:0007669"/>
    <property type="project" value="InterPro"/>
</dbReference>
<dbReference type="PANTHER" id="PTHR13802">
    <property type="entry name" value="MUCIN 4-RELATED"/>
    <property type="match status" value="1"/>
</dbReference>
<dbReference type="SUPFAM" id="SSF57535">
    <property type="entry name" value="Complement control module/SCR domain"/>
    <property type="match status" value="1"/>
</dbReference>
<dbReference type="InterPro" id="IPR013783">
    <property type="entry name" value="Ig-like_fold"/>
</dbReference>
<dbReference type="Gene3D" id="2.60.40.10">
    <property type="entry name" value="Immunoglobulins"/>
    <property type="match status" value="1"/>
</dbReference>
<dbReference type="InterPro" id="IPR001846">
    <property type="entry name" value="VWF_type-D"/>
</dbReference>
<name>A0A7R8W5I6_9CRUS</name>
<dbReference type="EMBL" id="OB660109">
    <property type="protein sequence ID" value="CAD7222833.1"/>
    <property type="molecule type" value="Genomic_DNA"/>
</dbReference>
<feature type="region of interest" description="Disordered" evidence="7">
    <location>
        <begin position="1195"/>
        <end position="1302"/>
    </location>
</feature>
<evidence type="ECO:0000256" key="3">
    <source>
        <dbReference type="ARBA" id="ARBA00022989"/>
    </source>
</evidence>
<dbReference type="Gene3D" id="2.10.70.10">
    <property type="entry name" value="Complement Module, domain 1"/>
    <property type="match status" value="1"/>
</dbReference>
<dbReference type="Pfam" id="PF03782">
    <property type="entry name" value="AMOP"/>
    <property type="match status" value="1"/>
</dbReference>